<dbReference type="EMBL" id="NHMP01000002">
    <property type="protein sequence ID" value="OXE50076.1"/>
    <property type="molecule type" value="Genomic_DNA"/>
</dbReference>
<dbReference type="GO" id="GO:0160182">
    <property type="term" value="F:nitrate reductase (quinone) activity"/>
    <property type="evidence" value="ECO:0007669"/>
    <property type="project" value="UniProtKB-EC"/>
</dbReference>
<keyword evidence="13 17" id="KW-0472">Membrane</keyword>
<dbReference type="FunFam" id="1.20.950.20:FF:000001">
    <property type="entry name" value="Respiratory nitrate reductase subunit gamma"/>
    <property type="match status" value="1"/>
</dbReference>
<dbReference type="EC" id="1.7.5.1" evidence="2"/>
<dbReference type="GO" id="GO:0009325">
    <property type="term" value="C:nitrate reductase complex"/>
    <property type="evidence" value="ECO:0007669"/>
    <property type="project" value="InterPro"/>
</dbReference>
<dbReference type="GO" id="GO:0005886">
    <property type="term" value="C:plasma membrane"/>
    <property type="evidence" value="ECO:0007669"/>
    <property type="project" value="UniProtKB-SubCell"/>
</dbReference>
<name>A0A227KQX9_9BURK</name>
<feature type="binding site" description="axial binding residue" evidence="16">
    <location>
        <position position="211"/>
    </location>
    <ligand>
        <name>heme b</name>
        <dbReference type="ChEBI" id="CHEBI:60344"/>
        <label>1</label>
    </ligand>
    <ligandPart>
        <name>Fe</name>
        <dbReference type="ChEBI" id="CHEBI:18248"/>
    </ligandPart>
</feature>
<evidence type="ECO:0000256" key="16">
    <source>
        <dbReference type="PIRSR" id="PIRSR603816-1"/>
    </source>
</evidence>
<evidence type="ECO:0000256" key="2">
    <source>
        <dbReference type="ARBA" id="ARBA00012500"/>
    </source>
</evidence>
<evidence type="ECO:0000256" key="7">
    <source>
        <dbReference type="ARBA" id="ARBA00022723"/>
    </source>
</evidence>
<keyword evidence="20" id="KW-1185">Reference proteome</keyword>
<reference evidence="20" key="1">
    <citation type="submission" date="2017-05" db="EMBL/GenBank/DDBJ databases">
        <title>Improved OligoMM genomes.</title>
        <authorList>
            <person name="Garzetti D."/>
        </authorList>
    </citation>
    <scope>NUCLEOTIDE SEQUENCE [LARGE SCALE GENOMIC DNA]</scope>
    <source>
        <strain evidence="20">YL45</strain>
    </source>
</reference>
<feature type="binding site" description="axial binding residue" evidence="16">
    <location>
        <position position="60"/>
    </location>
    <ligand>
        <name>heme b</name>
        <dbReference type="ChEBI" id="CHEBI:60344"/>
        <label>1</label>
    </ligand>
    <ligandPart>
        <name>Fe</name>
        <dbReference type="ChEBI" id="CHEBI:18248"/>
    </ligandPart>
</feature>
<keyword evidence="3" id="KW-0813">Transport</keyword>
<dbReference type="NCBIfam" id="TIGR00351">
    <property type="entry name" value="narI"/>
    <property type="match status" value="1"/>
</dbReference>
<keyword evidence="5 16" id="KW-0349">Heme</keyword>
<accession>A0A227KQX9</accession>
<dbReference type="InterPro" id="IPR051936">
    <property type="entry name" value="Heme-iron_electron_transfer"/>
</dbReference>
<evidence type="ECO:0000256" key="10">
    <source>
        <dbReference type="ARBA" id="ARBA00023002"/>
    </source>
</evidence>
<feature type="binding site" description="axial binding residue" evidence="16">
    <location>
        <position position="193"/>
    </location>
    <ligand>
        <name>heme b</name>
        <dbReference type="ChEBI" id="CHEBI:60344"/>
        <label>1</label>
    </ligand>
    <ligandPart>
        <name>Fe</name>
        <dbReference type="ChEBI" id="CHEBI:18248"/>
    </ligandPart>
</feature>
<dbReference type="InterPro" id="IPR003816">
    <property type="entry name" value="Nitrate_red_gam"/>
</dbReference>
<evidence type="ECO:0000313" key="19">
    <source>
        <dbReference type="EMBL" id="OXE50076.1"/>
    </source>
</evidence>
<evidence type="ECO:0000256" key="3">
    <source>
        <dbReference type="ARBA" id="ARBA00022448"/>
    </source>
</evidence>
<evidence type="ECO:0000256" key="14">
    <source>
        <dbReference type="ARBA" id="ARBA00048294"/>
    </source>
</evidence>
<keyword evidence="4" id="KW-1003">Cell membrane</keyword>
<keyword evidence="9 17" id="KW-1133">Transmembrane helix</keyword>
<protein>
    <recommendedName>
        <fullName evidence="2">nitrate reductase (quinone)</fullName>
        <ecNumber evidence="2">1.7.5.1</ecNumber>
    </recommendedName>
</protein>
<evidence type="ECO:0000256" key="6">
    <source>
        <dbReference type="ARBA" id="ARBA00022692"/>
    </source>
</evidence>
<feature type="transmembrane region" description="Helical" evidence="17">
    <location>
        <begin position="96"/>
        <end position="119"/>
    </location>
</feature>
<gene>
    <name evidence="19" type="ORF">ADH67_03460</name>
</gene>
<keyword evidence="11 16" id="KW-0408">Iron</keyword>
<dbReference type="Proteomes" id="UP000214610">
    <property type="component" value="Unassembled WGS sequence"/>
</dbReference>
<dbReference type="GO" id="GO:0020037">
    <property type="term" value="F:heme binding"/>
    <property type="evidence" value="ECO:0007669"/>
    <property type="project" value="TreeGrafter"/>
</dbReference>
<keyword evidence="8" id="KW-0249">Electron transport</keyword>
<dbReference type="Pfam" id="PF02665">
    <property type="entry name" value="Nitrate_red_gam"/>
    <property type="match status" value="1"/>
</dbReference>
<dbReference type="PANTHER" id="PTHR30598">
    <property type="entry name" value="NITRATE REDUCTASE PRIVATE CHAPERONE, REDOX ENZYME MATURATION PROTEIN REMP FAMILY"/>
    <property type="match status" value="1"/>
</dbReference>
<dbReference type="PANTHER" id="PTHR30598:SF3">
    <property type="entry name" value="RESPIRATORY NITRATE REDUCTASE 1 GAMMA CHAIN"/>
    <property type="match status" value="1"/>
</dbReference>
<sequence>MNDLYLTLNFVIFQVMPYAILAILLLGSFARYLISPFSWKSQSSELIDKKDLMWGANLFHIGVIIVFFGHVFGLFTPSAILDMMGMTPAVHQLVEVFVGGTFAVVAVLGIFILFFRRCFNDRVRTASRPSDYLVLILLIAVLLFGCASVIESYLYDHSGATIVLFRSWVHGLLTFDPNAWTYMLQVPEPQKWHIFIGLLVFLVVPFTRLAHIWSGYFTPLFLIRPHQIMRINRKPMK</sequence>
<evidence type="ECO:0000256" key="15">
    <source>
        <dbReference type="ARBA" id="ARBA00063882"/>
    </source>
</evidence>
<evidence type="ECO:0000256" key="4">
    <source>
        <dbReference type="ARBA" id="ARBA00022475"/>
    </source>
</evidence>
<feature type="transmembrane region" description="Helical" evidence="17">
    <location>
        <begin position="192"/>
        <end position="223"/>
    </location>
</feature>
<dbReference type="InterPro" id="IPR023234">
    <property type="entry name" value="NarG-like_domain"/>
</dbReference>
<evidence type="ECO:0000259" key="18">
    <source>
        <dbReference type="Pfam" id="PF02665"/>
    </source>
</evidence>
<evidence type="ECO:0000256" key="1">
    <source>
        <dbReference type="ARBA" id="ARBA00004651"/>
    </source>
</evidence>
<evidence type="ECO:0000256" key="12">
    <source>
        <dbReference type="ARBA" id="ARBA00023063"/>
    </source>
</evidence>
<evidence type="ECO:0000313" key="20">
    <source>
        <dbReference type="Proteomes" id="UP000214610"/>
    </source>
</evidence>
<dbReference type="AlphaFoldDB" id="A0A227KQX9"/>
<dbReference type="GO" id="GO:0042128">
    <property type="term" value="P:nitrate assimilation"/>
    <property type="evidence" value="ECO:0007669"/>
    <property type="project" value="UniProtKB-KW"/>
</dbReference>
<dbReference type="GO" id="GO:0046872">
    <property type="term" value="F:metal ion binding"/>
    <property type="evidence" value="ECO:0007669"/>
    <property type="project" value="UniProtKB-KW"/>
</dbReference>
<dbReference type="GO" id="GO:0019645">
    <property type="term" value="P:anaerobic electron transport chain"/>
    <property type="evidence" value="ECO:0007669"/>
    <property type="project" value="TreeGrafter"/>
</dbReference>
<dbReference type="InterPro" id="IPR036197">
    <property type="entry name" value="NarG-like_sf"/>
</dbReference>
<keyword evidence="12" id="KW-0534">Nitrate assimilation</keyword>
<comment type="catalytic activity">
    <reaction evidence="14">
        <text>nitrate + a quinol = a quinone + nitrite + H2O</text>
        <dbReference type="Rhea" id="RHEA:56144"/>
        <dbReference type="ChEBI" id="CHEBI:15377"/>
        <dbReference type="ChEBI" id="CHEBI:16301"/>
        <dbReference type="ChEBI" id="CHEBI:17632"/>
        <dbReference type="ChEBI" id="CHEBI:24646"/>
        <dbReference type="ChEBI" id="CHEBI:132124"/>
        <dbReference type="EC" id="1.7.5.1"/>
    </reaction>
</comment>
<comment type="caution">
    <text evidence="19">The sequence shown here is derived from an EMBL/GenBank/DDBJ whole genome shotgun (WGS) entry which is preliminary data.</text>
</comment>
<evidence type="ECO:0000256" key="9">
    <source>
        <dbReference type="ARBA" id="ARBA00022989"/>
    </source>
</evidence>
<dbReference type="RefSeq" id="WP_066595993.1">
    <property type="nucleotide sequence ID" value="NZ_CAQISK010000032.1"/>
</dbReference>
<feature type="transmembrane region" description="Helical" evidence="17">
    <location>
        <begin position="12"/>
        <end position="34"/>
    </location>
</feature>
<dbReference type="GO" id="GO:0009055">
    <property type="term" value="F:electron transfer activity"/>
    <property type="evidence" value="ECO:0007669"/>
    <property type="project" value="TreeGrafter"/>
</dbReference>
<feature type="binding site" description="axial binding residue" evidence="16">
    <location>
        <position position="70"/>
    </location>
    <ligand>
        <name>heme b</name>
        <dbReference type="ChEBI" id="CHEBI:60344"/>
        <label>1</label>
    </ligand>
    <ligandPart>
        <name>Fe</name>
        <dbReference type="ChEBI" id="CHEBI:18248"/>
    </ligandPart>
</feature>
<dbReference type="SUPFAM" id="SSF103501">
    <property type="entry name" value="Respiratory nitrate reductase 1 gamma chain"/>
    <property type="match status" value="1"/>
</dbReference>
<dbReference type="Gene3D" id="1.20.950.20">
    <property type="entry name" value="Transmembrane di-heme cytochromes, Chain C"/>
    <property type="match status" value="1"/>
</dbReference>
<feature type="transmembrane region" description="Helical" evidence="17">
    <location>
        <begin position="131"/>
        <end position="150"/>
    </location>
</feature>
<keyword evidence="6 17" id="KW-0812">Transmembrane</keyword>
<feature type="transmembrane region" description="Helical" evidence="17">
    <location>
        <begin position="54"/>
        <end position="76"/>
    </location>
</feature>
<evidence type="ECO:0000256" key="11">
    <source>
        <dbReference type="ARBA" id="ARBA00023004"/>
    </source>
</evidence>
<evidence type="ECO:0000256" key="17">
    <source>
        <dbReference type="SAM" id="Phobius"/>
    </source>
</evidence>
<evidence type="ECO:0000256" key="8">
    <source>
        <dbReference type="ARBA" id="ARBA00022982"/>
    </source>
</evidence>
<evidence type="ECO:0000256" key="13">
    <source>
        <dbReference type="ARBA" id="ARBA00023136"/>
    </source>
</evidence>
<keyword evidence="10" id="KW-0560">Oxidoreductase</keyword>
<keyword evidence="7" id="KW-0479">Metal-binding</keyword>
<organism evidence="19 20">
    <name type="scientific">Turicimonas muris</name>
    <dbReference type="NCBI Taxonomy" id="1796652"/>
    <lineage>
        <taxon>Bacteria</taxon>
        <taxon>Pseudomonadati</taxon>
        <taxon>Pseudomonadota</taxon>
        <taxon>Betaproteobacteria</taxon>
        <taxon>Burkholderiales</taxon>
        <taxon>Sutterellaceae</taxon>
        <taxon>Turicimonas</taxon>
    </lineage>
</organism>
<proteinExistence type="predicted"/>
<feature type="domain" description="NarG-like" evidence="18">
    <location>
        <begin position="10"/>
        <end position="230"/>
    </location>
</feature>
<evidence type="ECO:0000256" key="5">
    <source>
        <dbReference type="ARBA" id="ARBA00022617"/>
    </source>
</evidence>
<comment type="subunit">
    <text evidence="15">Dimer of heterotrimers each composed of an alpha, a beta and a gamma chain. Alpha and beta are catalytic chains; gamma chains are involved in binding the enzyme complex to the cytoplasmic membrane.</text>
</comment>
<comment type="subcellular location">
    <subcellularLocation>
        <location evidence="1">Cell membrane</location>
        <topology evidence="1">Multi-pass membrane protein</topology>
    </subcellularLocation>
</comment>